<reference evidence="3 4" key="1">
    <citation type="journal article" date="2015" name="Fungal Genet. Biol.">
        <title>Evolution of novel wood decay mechanisms in Agaricales revealed by the genome sequences of Fistulina hepatica and Cylindrobasidium torrendii.</title>
        <authorList>
            <person name="Floudas D."/>
            <person name="Held B.W."/>
            <person name="Riley R."/>
            <person name="Nagy L.G."/>
            <person name="Koehler G."/>
            <person name="Ransdell A.S."/>
            <person name="Younus H."/>
            <person name="Chow J."/>
            <person name="Chiniquy J."/>
            <person name="Lipzen A."/>
            <person name="Tritt A."/>
            <person name="Sun H."/>
            <person name="Haridas S."/>
            <person name="LaButti K."/>
            <person name="Ohm R.A."/>
            <person name="Kues U."/>
            <person name="Blanchette R.A."/>
            <person name="Grigoriev I.V."/>
            <person name="Minto R.E."/>
            <person name="Hibbett D.S."/>
        </authorList>
    </citation>
    <scope>NUCLEOTIDE SEQUENCE [LARGE SCALE GENOMIC DNA]</scope>
    <source>
        <strain evidence="3 4">FP15055 ss-10</strain>
    </source>
</reference>
<feature type="transmembrane region" description="Helical" evidence="2">
    <location>
        <begin position="238"/>
        <end position="259"/>
    </location>
</feature>
<evidence type="ECO:0000256" key="2">
    <source>
        <dbReference type="SAM" id="Phobius"/>
    </source>
</evidence>
<evidence type="ECO:0000313" key="3">
    <source>
        <dbReference type="EMBL" id="KIY63294.1"/>
    </source>
</evidence>
<evidence type="ECO:0000313" key="4">
    <source>
        <dbReference type="Proteomes" id="UP000054007"/>
    </source>
</evidence>
<dbReference type="EMBL" id="KN880706">
    <property type="protein sequence ID" value="KIY63294.1"/>
    <property type="molecule type" value="Genomic_DNA"/>
</dbReference>
<accession>A0A0D7AZH1</accession>
<feature type="region of interest" description="Disordered" evidence="1">
    <location>
        <begin position="161"/>
        <end position="183"/>
    </location>
</feature>
<proteinExistence type="predicted"/>
<dbReference type="Proteomes" id="UP000054007">
    <property type="component" value="Unassembled WGS sequence"/>
</dbReference>
<evidence type="ECO:0008006" key="5">
    <source>
        <dbReference type="Google" id="ProtNLM"/>
    </source>
</evidence>
<keyword evidence="2" id="KW-0812">Transmembrane</keyword>
<dbReference type="OrthoDB" id="2653987at2759"/>
<keyword evidence="4" id="KW-1185">Reference proteome</keyword>
<evidence type="ECO:0000256" key="1">
    <source>
        <dbReference type="SAM" id="MobiDB-lite"/>
    </source>
</evidence>
<name>A0A0D7AZH1_9AGAR</name>
<organism evidence="3 4">
    <name type="scientific">Cylindrobasidium torrendii FP15055 ss-10</name>
    <dbReference type="NCBI Taxonomy" id="1314674"/>
    <lineage>
        <taxon>Eukaryota</taxon>
        <taxon>Fungi</taxon>
        <taxon>Dikarya</taxon>
        <taxon>Basidiomycota</taxon>
        <taxon>Agaricomycotina</taxon>
        <taxon>Agaricomycetes</taxon>
        <taxon>Agaricomycetidae</taxon>
        <taxon>Agaricales</taxon>
        <taxon>Marasmiineae</taxon>
        <taxon>Physalacriaceae</taxon>
        <taxon>Cylindrobasidium</taxon>
    </lineage>
</organism>
<feature type="transmembrane region" description="Helical" evidence="2">
    <location>
        <begin position="210"/>
        <end position="232"/>
    </location>
</feature>
<keyword evidence="2" id="KW-1133">Transmembrane helix</keyword>
<feature type="transmembrane region" description="Helical" evidence="2">
    <location>
        <begin position="96"/>
        <end position="120"/>
    </location>
</feature>
<feature type="transmembrane region" description="Helical" evidence="2">
    <location>
        <begin position="58"/>
        <end position="76"/>
    </location>
</feature>
<gene>
    <name evidence="3" type="ORF">CYLTODRAFT_458244</name>
</gene>
<keyword evidence="2" id="KW-0472">Membrane</keyword>
<protein>
    <recommendedName>
        <fullName evidence="5">Transmembrane protein</fullName>
    </recommendedName>
</protein>
<dbReference type="AlphaFoldDB" id="A0A0D7AZH1"/>
<sequence>MFRRSNHSARPVYADRYVDSPAAMKAPSRSTQEEQDEVDEEARRQALKDLISSWNDRFQLISLITTFFASVEAGMLQTTTPSDRNDSSNWLSACNAALLGGLIMHANASFVSFIAAFFLISFKVRVAKKEEQIARGEQPHSQHREPGSIIIDMAEKHIATPPTDPRPGPLKIQPSNTSTPPVWSRNPHLVQMGPFSREPPIGLLSRLHSFCIFTSITGFTLAVTGIVCYAWAMQPLSVSVFTSVCTGLVLGGGLFTLMYRSDNDSMYIS</sequence>